<keyword evidence="2" id="KW-1185">Reference proteome</keyword>
<protein>
    <submittedName>
        <fullName evidence="1">Uncharacterized protein</fullName>
    </submittedName>
</protein>
<comment type="caution">
    <text evidence="1">The sequence shown here is derived from an EMBL/GenBank/DDBJ whole genome shotgun (WGS) entry which is preliminary data.</text>
</comment>
<dbReference type="Proteomes" id="UP001060215">
    <property type="component" value="Chromosome 12"/>
</dbReference>
<accession>A0ACC0G203</accession>
<sequence length="137" mass="14194">MAASTQPTTTATTATLRPISAAGGGAAAAATRTPPIAAARAPRLIPARGQVLRNLLTPTQATSNSARLHVTPAEGGGAAGGVTRAPRRDATRTPRWIPKRGQVLRNILKMCFPCLCSSPRGSRRRSTRPSTVSPSFS</sequence>
<dbReference type="EMBL" id="CM045769">
    <property type="protein sequence ID" value="KAI7994683.1"/>
    <property type="molecule type" value="Genomic_DNA"/>
</dbReference>
<organism evidence="1 2">
    <name type="scientific">Camellia lanceoleosa</name>
    <dbReference type="NCBI Taxonomy" id="1840588"/>
    <lineage>
        <taxon>Eukaryota</taxon>
        <taxon>Viridiplantae</taxon>
        <taxon>Streptophyta</taxon>
        <taxon>Embryophyta</taxon>
        <taxon>Tracheophyta</taxon>
        <taxon>Spermatophyta</taxon>
        <taxon>Magnoliopsida</taxon>
        <taxon>eudicotyledons</taxon>
        <taxon>Gunneridae</taxon>
        <taxon>Pentapetalae</taxon>
        <taxon>asterids</taxon>
        <taxon>Ericales</taxon>
        <taxon>Theaceae</taxon>
        <taxon>Camellia</taxon>
    </lineage>
</organism>
<name>A0ACC0G203_9ERIC</name>
<evidence type="ECO:0000313" key="1">
    <source>
        <dbReference type="EMBL" id="KAI7994683.1"/>
    </source>
</evidence>
<reference evidence="1 2" key="1">
    <citation type="journal article" date="2022" name="Plant J.">
        <title>Chromosome-level genome of Camellia lanceoleosa provides a valuable resource for understanding genome evolution and self-incompatibility.</title>
        <authorList>
            <person name="Gong W."/>
            <person name="Xiao S."/>
            <person name="Wang L."/>
            <person name="Liao Z."/>
            <person name="Chang Y."/>
            <person name="Mo W."/>
            <person name="Hu G."/>
            <person name="Li W."/>
            <person name="Zhao G."/>
            <person name="Zhu H."/>
            <person name="Hu X."/>
            <person name="Ji K."/>
            <person name="Xiang X."/>
            <person name="Song Q."/>
            <person name="Yuan D."/>
            <person name="Jin S."/>
            <person name="Zhang L."/>
        </authorList>
    </citation>
    <scope>NUCLEOTIDE SEQUENCE [LARGE SCALE GENOMIC DNA]</scope>
    <source>
        <strain evidence="1">SQ_2022a</strain>
    </source>
</reference>
<evidence type="ECO:0000313" key="2">
    <source>
        <dbReference type="Proteomes" id="UP001060215"/>
    </source>
</evidence>
<proteinExistence type="predicted"/>
<gene>
    <name evidence="1" type="ORF">LOK49_LG11G00305</name>
</gene>